<sequence>VEGNIRMMYVEQINKGVKSIKRNSAIMTCKMDVGKEKIDKNKIKNAIVSS</sequence>
<protein>
    <submittedName>
        <fullName evidence="1">16632_t:CDS:1</fullName>
    </submittedName>
</protein>
<name>A0ABN7XD44_GIGMA</name>
<comment type="caution">
    <text evidence="1">The sequence shown here is derived from an EMBL/GenBank/DDBJ whole genome shotgun (WGS) entry which is preliminary data.</text>
</comment>
<feature type="non-terminal residue" evidence="1">
    <location>
        <position position="1"/>
    </location>
</feature>
<gene>
    <name evidence="1" type="ORF">GMARGA_LOCUS41643</name>
</gene>
<organism evidence="1 2">
    <name type="scientific">Gigaspora margarita</name>
    <dbReference type="NCBI Taxonomy" id="4874"/>
    <lineage>
        <taxon>Eukaryota</taxon>
        <taxon>Fungi</taxon>
        <taxon>Fungi incertae sedis</taxon>
        <taxon>Mucoromycota</taxon>
        <taxon>Glomeromycotina</taxon>
        <taxon>Glomeromycetes</taxon>
        <taxon>Diversisporales</taxon>
        <taxon>Gigasporaceae</taxon>
        <taxon>Gigaspora</taxon>
    </lineage>
</organism>
<feature type="non-terminal residue" evidence="1">
    <location>
        <position position="50"/>
    </location>
</feature>
<keyword evidence="2" id="KW-1185">Reference proteome</keyword>
<reference evidence="1 2" key="1">
    <citation type="submission" date="2021-06" db="EMBL/GenBank/DDBJ databases">
        <authorList>
            <person name="Kallberg Y."/>
            <person name="Tangrot J."/>
            <person name="Rosling A."/>
        </authorList>
    </citation>
    <scope>NUCLEOTIDE SEQUENCE [LARGE SCALE GENOMIC DNA]</scope>
    <source>
        <strain evidence="1 2">120-4 pot B 10/14</strain>
    </source>
</reference>
<evidence type="ECO:0000313" key="1">
    <source>
        <dbReference type="EMBL" id="CAG8852822.1"/>
    </source>
</evidence>
<accession>A0ABN7XD44</accession>
<proteinExistence type="predicted"/>
<dbReference type="Proteomes" id="UP000789901">
    <property type="component" value="Unassembled WGS sequence"/>
</dbReference>
<evidence type="ECO:0000313" key="2">
    <source>
        <dbReference type="Proteomes" id="UP000789901"/>
    </source>
</evidence>
<dbReference type="EMBL" id="CAJVQB010116451">
    <property type="protein sequence ID" value="CAG8852822.1"/>
    <property type="molecule type" value="Genomic_DNA"/>
</dbReference>